<feature type="signal peptide" evidence="2">
    <location>
        <begin position="1"/>
        <end position="23"/>
    </location>
</feature>
<dbReference type="Proteomes" id="UP000198406">
    <property type="component" value="Unassembled WGS sequence"/>
</dbReference>
<proteinExistence type="predicted"/>
<evidence type="ECO:0000256" key="1">
    <source>
        <dbReference type="SAM" id="MobiDB-lite"/>
    </source>
</evidence>
<evidence type="ECO:0000313" key="3">
    <source>
        <dbReference type="EMBL" id="GAX21587.1"/>
    </source>
</evidence>
<keyword evidence="4" id="KW-1185">Reference proteome</keyword>
<evidence type="ECO:0000313" key="4">
    <source>
        <dbReference type="Proteomes" id="UP000198406"/>
    </source>
</evidence>
<reference evidence="3 4" key="1">
    <citation type="journal article" date="2015" name="Plant Cell">
        <title>Oil accumulation by the oleaginous diatom Fistulifera solaris as revealed by the genome and transcriptome.</title>
        <authorList>
            <person name="Tanaka T."/>
            <person name="Maeda Y."/>
            <person name="Veluchamy A."/>
            <person name="Tanaka M."/>
            <person name="Abida H."/>
            <person name="Marechal E."/>
            <person name="Bowler C."/>
            <person name="Muto M."/>
            <person name="Sunaga Y."/>
            <person name="Tanaka M."/>
            <person name="Yoshino T."/>
            <person name="Taniguchi T."/>
            <person name="Fukuda Y."/>
            <person name="Nemoto M."/>
            <person name="Matsumoto M."/>
            <person name="Wong P.S."/>
            <person name="Aburatani S."/>
            <person name="Fujibuchi W."/>
        </authorList>
    </citation>
    <scope>NUCLEOTIDE SEQUENCE [LARGE SCALE GENOMIC DNA]</scope>
    <source>
        <strain evidence="3 4">JPCC DA0580</strain>
    </source>
</reference>
<protein>
    <recommendedName>
        <fullName evidence="5">Secreted protein</fullName>
    </recommendedName>
</protein>
<dbReference type="InParanoid" id="A0A1Z5K5S8"/>
<accession>A0A1Z5K5S8</accession>
<dbReference type="EMBL" id="BDSP01000170">
    <property type="protein sequence ID" value="GAX21587.1"/>
    <property type="molecule type" value="Genomic_DNA"/>
</dbReference>
<dbReference type="AlphaFoldDB" id="A0A1Z5K5S8"/>
<feature type="compositionally biased region" description="Low complexity" evidence="1">
    <location>
        <begin position="32"/>
        <end position="67"/>
    </location>
</feature>
<feature type="region of interest" description="Disordered" evidence="1">
    <location>
        <begin position="32"/>
        <end position="87"/>
    </location>
</feature>
<keyword evidence="2" id="KW-0732">Signal</keyword>
<evidence type="ECO:0000256" key="2">
    <source>
        <dbReference type="SAM" id="SignalP"/>
    </source>
</evidence>
<name>A0A1Z5K5S8_FISSO</name>
<feature type="chain" id="PRO_5012419089" description="Secreted protein" evidence="2">
    <location>
        <begin position="24"/>
        <end position="97"/>
    </location>
</feature>
<organism evidence="3 4">
    <name type="scientific">Fistulifera solaris</name>
    <name type="common">Oleaginous diatom</name>
    <dbReference type="NCBI Taxonomy" id="1519565"/>
    <lineage>
        <taxon>Eukaryota</taxon>
        <taxon>Sar</taxon>
        <taxon>Stramenopiles</taxon>
        <taxon>Ochrophyta</taxon>
        <taxon>Bacillariophyta</taxon>
        <taxon>Bacillariophyceae</taxon>
        <taxon>Bacillariophycidae</taxon>
        <taxon>Naviculales</taxon>
        <taxon>Naviculaceae</taxon>
        <taxon>Fistulifera</taxon>
    </lineage>
</organism>
<sequence>MRHPVFLFEAALLLLLSSSFVQGEWDRHLDAPEALPSISPSEAPLPAASTPPSAAPTKSRAPSTAPSKAPSKAPSTAPSTDEDDTGCDRFICCDWFN</sequence>
<gene>
    <name evidence="3" type="ORF">FisN_29Hu019</name>
</gene>
<comment type="caution">
    <text evidence="3">The sequence shown here is derived from an EMBL/GenBank/DDBJ whole genome shotgun (WGS) entry which is preliminary data.</text>
</comment>
<evidence type="ECO:0008006" key="5">
    <source>
        <dbReference type="Google" id="ProtNLM"/>
    </source>
</evidence>